<dbReference type="Gene3D" id="2.40.30.10">
    <property type="entry name" value="Translation factors"/>
    <property type="match status" value="2"/>
</dbReference>
<dbReference type="InterPro" id="IPR000597">
    <property type="entry name" value="Ribosomal_uL3"/>
</dbReference>
<dbReference type="Pfam" id="PF00297">
    <property type="entry name" value="Ribosomal_L3"/>
    <property type="match status" value="1"/>
</dbReference>
<dbReference type="InterPro" id="IPR009000">
    <property type="entry name" value="Transl_B-barrel_sf"/>
</dbReference>
<evidence type="ECO:0000256" key="10">
    <source>
        <dbReference type="SAM" id="MobiDB-lite"/>
    </source>
</evidence>
<reference evidence="11" key="1">
    <citation type="submission" date="2023-03" db="EMBL/GenBank/DDBJ databases">
        <authorList>
            <person name="Steffen K."/>
            <person name="Cardenas P."/>
        </authorList>
    </citation>
    <scope>NUCLEOTIDE SEQUENCE</scope>
</reference>
<dbReference type="GO" id="GO:0019843">
    <property type="term" value="F:rRNA binding"/>
    <property type="evidence" value="ECO:0007669"/>
    <property type="project" value="UniProtKB-KW"/>
</dbReference>
<dbReference type="EMBL" id="CASHTH010002890">
    <property type="protein sequence ID" value="CAI8036702.1"/>
    <property type="molecule type" value="Genomic_DNA"/>
</dbReference>
<evidence type="ECO:0000256" key="1">
    <source>
        <dbReference type="ARBA" id="ARBA00006540"/>
    </source>
</evidence>
<sequence length="182" mass="19265">MGMTQVFDDAGEVRPVTLVRVEPNVVIGTRVADGDGYDAVVLGAARKRRLTKPYAGGKPLDLSIFASRRFVDVRGVSLGKGFQGVIKRHGFRGGGASHGSKFHRTGGSTGQSAWPSRVLKGTRMAGRMGGRRATVQNLELLRIDEERRLLLIAGPVPGRRGGHVLVASAKKKRADGGKGGGV</sequence>
<protein>
    <recommendedName>
        <fullName evidence="7">Large ribosomal subunit protein uL3c</fullName>
    </recommendedName>
    <alternativeName>
        <fullName evidence="8">39S ribosomal protein L3, mitochondrial</fullName>
    </alternativeName>
    <alternativeName>
        <fullName evidence="6">Large ribosomal subunit protein uL3m</fullName>
    </alternativeName>
</protein>
<name>A0AA35X3P4_GEOBA</name>
<dbReference type="AlphaFoldDB" id="A0AA35X3P4"/>
<dbReference type="SUPFAM" id="SSF50447">
    <property type="entry name" value="Translation proteins"/>
    <property type="match status" value="1"/>
</dbReference>
<evidence type="ECO:0000256" key="9">
    <source>
        <dbReference type="RuleBase" id="RU003905"/>
    </source>
</evidence>
<dbReference type="FunFam" id="2.40.30.10:FF:000004">
    <property type="entry name" value="50S ribosomal protein L3"/>
    <property type="match status" value="1"/>
</dbReference>
<keyword evidence="12" id="KW-1185">Reference proteome</keyword>
<keyword evidence="5 9" id="KW-0687">Ribonucleoprotein</keyword>
<dbReference type="Proteomes" id="UP001174909">
    <property type="component" value="Unassembled WGS sequence"/>
</dbReference>
<dbReference type="GO" id="GO:0003735">
    <property type="term" value="F:structural constituent of ribosome"/>
    <property type="evidence" value="ECO:0007669"/>
    <property type="project" value="InterPro"/>
</dbReference>
<dbReference type="NCBIfam" id="TIGR03625">
    <property type="entry name" value="L3_bact"/>
    <property type="match status" value="1"/>
</dbReference>
<dbReference type="PANTHER" id="PTHR11229:SF16">
    <property type="entry name" value="LARGE RIBOSOMAL SUBUNIT PROTEIN UL3C"/>
    <property type="match status" value="1"/>
</dbReference>
<proteinExistence type="inferred from homology"/>
<accession>A0AA35X3P4</accession>
<evidence type="ECO:0000256" key="3">
    <source>
        <dbReference type="ARBA" id="ARBA00022884"/>
    </source>
</evidence>
<feature type="region of interest" description="Disordered" evidence="10">
    <location>
        <begin position="93"/>
        <end position="114"/>
    </location>
</feature>
<dbReference type="InterPro" id="IPR019927">
    <property type="entry name" value="Ribosomal_uL3_bac/org-type"/>
</dbReference>
<evidence type="ECO:0000256" key="5">
    <source>
        <dbReference type="ARBA" id="ARBA00023274"/>
    </source>
</evidence>
<dbReference type="PROSITE" id="PS00474">
    <property type="entry name" value="RIBOSOMAL_L3"/>
    <property type="match status" value="1"/>
</dbReference>
<dbReference type="PANTHER" id="PTHR11229">
    <property type="entry name" value="50S RIBOSOMAL PROTEIN L3"/>
    <property type="match status" value="1"/>
</dbReference>
<comment type="similarity">
    <text evidence="1 9">Belongs to the universal ribosomal protein uL3 family.</text>
</comment>
<organism evidence="11 12">
    <name type="scientific">Geodia barretti</name>
    <name type="common">Barrett's horny sponge</name>
    <dbReference type="NCBI Taxonomy" id="519541"/>
    <lineage>
        <taxon>Eukaryota</taxon>
        <taxon>Metazoa</taxon>
        <taxon>Porifera</taxon>
        <taxon>Demospongiae</taxon>
        <taxon>Heteroscleromorpha</taxon>
        <taxon>Tetractinellida</taxon>
        <taxon>Astrophorina</taxon>
        <taxon>Geodiidae</taxon>
        <taxon>Geodia</taxon>
    </lineage>
</organism>
<keyword evidence="2" id="KW-0699">rRNA-binding</keyword>
<evidence type="ECO:0000256" key="2">
    <source>
        <dbReference type="ARBA" id="ARBA00022730"/>
    </source>
</evidence>
<gene>
    <name evidence="11" type="ORF">GBAR_LOCUS20547</name>
</gene>
<dbReference type="GO" id="GO:0006412">
    <property type="term" value="P:translation"/>
    <property type="evidence" value="ECO:0007669"/>
    <property type="project" value="InterPro"/>
</dbReference>
<evidence type="ECO:0000256" key="7">
    <source>
        <dbReference type="ARBA" id="ARBA00035213"/>
    </source>
</evidence>
<evidence type="ECO:0000313" key="12">
    <source>
        <dbReference type="Proteomes" id="UP001174909"/>
    </source>
</evidence>
<dbReference type="GO" id="GO:0005840">
    <property type="term" value="C:ribosome"/>
    <property type="evidence" value="ECO:0007669"/>
    <property type="project" value="UniProtKB-KW"/>
</dbReference>
<keyword evidence="4 9" id="KW-0689">Ribosomal protein</keyword>
<dbReference type="InterPro" id="IPR019926">
    <property type="entry name" value="Ribosomal_uL3_CS"/>
</dbReference>
<evidence type="ECO:0000256" key="4">
    <source>
        <dbReference type="ARBA" id="ARBA00022980"/>
    </source>
</evidence>
<comment type="caution">
    <text evidence="11">The sequence shown here is derived from an EMBL/GenBank/DDBJ whole genome shotgun (WGS) entry which is preliminary data.</text>
</comment>
<evidence type="ECO:0000256" key="8">
    <source>
        <dbReference type="ARBA" id="ARBA00035396"/>
    </source>
</evidence>
<evidence type="ECO:0000256" key="6">
    <source>
        <dbReference type="ARBA" id="ARBA00035209"/>
    </source>
</evidence>
<keyword evidence="3" id="KW-0694">RNA-binding</keyword>
<evidence type="ECO:0000313" key="11">
    <source>
        <dbReference type="EMBL" id="CAI8036702.1"/>
    </source>
</evidence>
<dbReference type="GO" id="GO:1990904">
    <property type="term" value="C:ribonucleoprotein complex"/>
    <property type="evidence" value="ECO:0007669"/>
    <property type="project" value="UniProtKB-KW"/>
</dbReference>